<name>A0A0F9NIW2_9ZZZZ</name>
<evidence type="ECO:0000313" key="1">
    <source>
        <dbReference type="EMBL" id="KKM81262.1"/>
    </source>
</evidence>
<reference evidence="1" key="1">
    <citation type="journal article" date="2015" name="Nature">
        <title>Complex archaea that bridge the gap between prokaryotes and eukaryotes.</title>
        <authorList>
            <person name="Spang A."/>
            <person name="Saw J.H."/>
            <person name="Jorgensen S.L."/>
            <person name="Zaremba-Niedzwiedzka K."/>
            <person name="Martijn J."/>
            <person name="Lind A.E."/>
            <person name="van Eijk R."/>
            <person name="Schleper C."/>
            <person name="Guy L."/>
            <person name="Ettema T.J."/>
        </authorList>
    </citation>
    <scope>NUCLEOTIDE SEQUENCE</scope>
</reference>
<dbReference type="EMBL" id="LAZR01008049">
    <property type="protein sequence ID" value="KKM81262.1"/>
    <property type="molecule type" value="Genomic_DNA"/>
</dbReference>
<accession>A0A0F9NIW2</accession>
<proteinExistence type="predicted"/>
<gene>
    <name evidence="1" type="ORF">LCGC14_1331550</name>
</gene>
<comment type="caution">
    <text evidence="1">The sequence shown here is derived from an EMBL/GenBank/DDBJ whole genome shotgun (WGS) entry which is preliminary data.</text>
</comment>
<organism evidence="1">
    <name type="scientific">marine sediment metagenome</name>
    <dbReference type="NCBI Taxonomy" id="412755"/>
    <lineage>
        <taxon>unclassified sequences</taxon>
        <taxon>metagenomes</taxon>
        <taxon>ecological metagenomes</taxon>
    </lineage>
</organism>
<protein>
    <submittedName>
        <fullName evidence="1">Uncharacterized protein</fullName>
    </submittedName>
</protein>
<dbReference type="AlphaFoldDB" id="A0A0F9NIW2"/>
<sequence>MSFPLVQRRLLPAGSPYAPTISGETVLGRIGTDTPVGERVIGASCRVIVAGDGNGTVELGITGDTDAFMITANVGSGVAGKKVAAGGADLAGNGTEYTSAINIVAEYTKGTDSTTPKIRFCLLVVSGDTWDDMLNV</sequence>